<protein>
    <submittedName>
        <fullName evidence="2">Uncharacterized protein</fullName>
    </submittedName>
</protein>
<keyword evidence="1" id="KW-1133">Transmembrane helix</keyword>
<dbReference type="Proteomes" id="UP001310692">
    <property type="component" value="Unassembled WGS sequence"/>
</dbReference>
<proteinExistence type="predicted"/>
<keyword evidence="3" id="KW-1185">Reference proteome</keyword>
<keyword evidence="1" id="KW-0812">Transmembrane</keyword>
<dbReference type="RefSeq" id="WP_330196678.1">
    <property type="nucleotide sequence ID" value="NZ_JAZDRO010000004.1"/>
</dbReference>
<sequence>MDSEQFESEWQKLKRERRDLAIEFSDAHRIAALGRAESARREVGRYRVAGAAGAIALLASQIPNAEGAFILLTIPIFFFSWSLYCSIISLNKSVSEQIDFPSKWTNWSMKVIHVIGMQRFEDGIPDLPEEPKYEVRPSDNWAARAHGALIGGGIGAAFYLIERAGAFSRLEQFIDHFTS</sequence>
<keyword evidence="1" id="KW-0472">Membrane</keyword>
<dbReference type="EMBL" id="JAZDRO010000004">
    <property type="protein sequence ID" value="MEE2567119.1"/>
    <property type="molecule type" value="Genomic_DNA"/>
</dbReference>
<gene>
    <name evidence="2" type="ORF">V0U35_10575</name>
</gene>
<evidence type="ECO:0000313" key="3">
    <source>
        <dbReference type="Proteomes" id="UP001310692"/>
    </source>
</evidence>
<comment type="caution">
    <text evidence="2">The sequence shown here is derived from an EMBL/GenBank/DDBJ whole genome shotgun (WGS) entry which is preliminary data.</text>
</comment>
<evidence type="ECO:0000256" key="1">
    <source>
        <dbReference type="SAM" id="Phobius"/>
    </source>
</evidence>
<evidence type="ECO:0000313" key="2">
    <source>
        <dbReference type="EMBL" id="MEE2567119.1"/>
    </source>
</evidence>
<feature type="transmembrane region" description="Helical" evidence="1">
    <location>
        <begin position="68"/>
        <end position="90"/>
    </location>
</feature>
<reference evidence="2 3" key="1">
    <citation type="submission" date="2024-01" db="EMBL/GenBank/DDBJ databases">
        <title>Hyphobacterium bacterium isolated from marine sediment.</title>
        <authorList>
            <person name="Zhao S."/>
        </authorList>
    </citation>
    <scope>NUCLEOTIDE SEQUENCE [LARGE SCALE GENOMIC DNA]</scope>
    <source>
        <strain evidence="2 3">Y60-23</strain>
    </source>
</reference>
<name>A0ABU7LZX8_9PROT</name>
<organism evidence="2 3">
    <name type="scientific">Hyphobacterium marinum</name>
    <dbReference type="NCBI Taxonomy" id="3116574"/>
    <lineage>
        <taxon>Bacteria</taxon>
        <taxon>Pseudomonadati</taxon>
        <taxon>Pseudomonadota</taxon>
        <taxon>Alphaproteobacteria</taxon>
        <taxon>Maricaulales</taxon>
        <taxon>Maricaulaceae</taxon>
        <taxon>Hyphobacterium</taxon>
    </lineage>
</organism>
<accession>A0ABU7LZX8</accession>